<dbReference type="InterPro" id="IPR011989">
    <property type="entry name" value="ARM-like"/>
</dbReference>
<organism evidence="2 3">
    <name type="scientific">Bifidobacterium longum subsp. longum</name>
    <dbReference type="NCBI Taxonomy" id="1679"/>
    <lineage>
        <taxon>Bacteria</taxon>
        <taxon>Bacillati</taxon>
        <taxon>Actinomycetota</taxon>
        <taxon>Actinomycetes</taxon>
        <taxon>Bifidobacteriales</taxon>
        <taxon>Bifidobacteriaceae</taxon>
        <taxon>Bifidobacterium</taxon>
    </lineage>
</organism>
<feature type="transmembrane region" description="Helical" evidence="1">
    <location>
        <begin position="284"/>
        <end position="304"/>
    </location>
</feature>
<dbReference type="Gene3D" id="1.25.10.10">
    <property type="entry name" value="Leucine-rich Repeat Variant"/>
    <property type="match status" value="1"/>
</dbReference>
<dbReference type="InterPro" id="IPR016024">
    <property type="entry name" value="ARM-type_fold"/>
</dbReference>
<name>A0A4R0SP14_BIFLL</name>
<evidence type="ECO:0000313" key="3">
    <source>
        <dbReference type="Proteomes" id="UP000292241"/>
    </source>
</evidence>
<evidence type="ECO:0000256" key="1">
    <source>
        <dbReference type="SAM" id="Phobius"/>
    </source>
</evidence>
<dbReference type="SUPFAM" id="SSF48371">
    <property type="entry name" value="ARM repeat"/>
    <property type="match status" value="1"/>
</dbReference>
<dbReference type="PANTHER" id="PTHR37813:SF1">
    <property type="entry name" value="FELS-2 PROPHAGE PROTEIN"/>
    <property type="match status" value="1"/>
</dbReference>
<evidence type="ECO:0000313" key="2">
    <source>
        <dbReference type="EMBL" id="TCD83714.1"/>
    </source>
</evidence>
<feature type="transmembrane region" description="Helical" evidence="1">
    <location>
        <begin position="598"/>
        <end position="622"/>
    </location>
</feature>
<dbReference type="Proteomes" id="UP000292241">
    <property type="component" value="Unassembled WGS sequence"/>
</dbReference>
<protein>
    <submittedName>
        <fullName evidence="2">Phage tail protein</fullName>
    </submittedName>
</protein>
<feature type="transmembrane region" description="Helical" evidence="1">
    <location>
        <begin position="519"/>
        <end position="546"/>
    </location>
</feature>
<dbReference type="RefSeq" id="WP_242668499.1">
    <property type="nucleotide sequence ID" value="NZ_SHPR01000027.1"/>
</dbReference>
<gene>
    <name evidence="2" type="ORF">MCC10008_1088</name>
</gene>
<sequence length="785" mass="80597">MAAIGGTLVATGKQALGAYATWEQAVGGVDTLFKGASGTVQKYAAEAYKTAGVGANDYMNQVTSFAASLVSSLGGDTAKAAEMGNQAIIDMSDNANKMGTDIQTIQQTYQSLARGNYAMLDNLKLGYGGTKTEMQRLIADANKLPGVMKEGNDLSIDSFADVTEAISRVQKSLGISGTTAKEAATTIEGSVNSMKAAWQNWLAGLGNENADMGALSQQLADSIGTALKNILPRVKVIAQSVVKAIPSLFSDLVTLLPEPFQNAINAIGSVFNGLGEIFKPVQSAIAPLIAAFMALGAGGIAPLLSKIPLLGGVLGGLSGPLSALGGPIGIVVAALGTLIATVPELRNAFGTQVTGAFNLFKNTIAGMKPTFDAFGKSLQDMFKQVMPVITASVAELIPVFGDILQSLAPLIPTIIEPLMNALSSLMPLIGQLVSSLLPPLADIIAALLPVASQIVSMIGQVISQLASALVPVIQQVMDFVSQLVTAITPLIQQLVPLITDAVSGITGIIQQLMPVIQSIISVVGSVVSAIIGFITGTLLPAVQAMLPYVSGVIDGIQGVIQGVVGVISGVISMVTNLINGNWSGAWNSFKSILSNAAGAVGGLVSGIVSAIKGVFAGAGSLLKNAGSQLISGLWNGISGAIGGLYDKIKGALSGLVDKAKEALGIHSPSRVFRDEVGRYIPPGISEGIDKATPALQRDIAKRMQGVTAAAQSAFQPMTLRSAIGVEGSAPLPETGNGLADLASMLVELRGLRSDLQALHGDLGPTIAKYTPSMTIREEKRRLGLV</sequence>
<reference evidence="2 3" key="1">
    <citation type="journal article" date="2018" name="Sci. Rep.">
        <title>Genomic diversity and distribution of Bifidobacterium longum subsp. longum across the human lifespan.</title>
        <authorList>
            <person name="Odamaki T."/>
            <person name="Bottacini F."/>
            <person name="Kato K."/>
            <person name="Mitsuyama E."/>
            <person name="Yoshida K."/>
            <person name="Horigome A."/>
            <person name="Xiao J.Z."/>
            <person name="van Sinderen D."/>
        </authorList>
    </citation>
    <scope>NUCLEOTIDE SEQUENCE [LARGE SCALE GENOMIC DNA]</scope>
    <source>
        <strain evidence="2 3">MCC10008</strain>
    </source>
</reference>
<proteinExistence type="predicted"/>
<keyword evidence="1" id="KW-1133">Transmembrane helix</keyword>
<dbReference type="PANTHER" id="PTHR37813">
    <property type="entry name" value="FELS-2 PROPHAGE PROTEIN"/>
    <property type="match status" value="1"/>
</dbReference>
<feature type="transmembrane region" description="Helical" evidence="1">
    <location>
        <begin position="558"/>
        <end position="578"/>
    </location>
</feature>
<accession>A0A4R0SP14</accession>
<keyword evidence="1" id="KW-0472">Membrane</keyword>
<feature type="transmembrane region" description="Helical" evidence="1">
    <location>
        <begin position="324"/>
        <end position="342"/>
    </location>
</feature>
<keyword evidence="1" id="KW-0812">Transmembrane</keyword>
<dbReference type="AlphaFoldDB" id="A0A4R0SP14"/>
<comment type="caution">
    <text evidence="2">The sequence shown here is derived from an EMBL/GenBank/DDBJ whole genome shotgun (WGS) entry which is preliminary data.</text>
</comment>
<dbReference type="EMBL" id="SHPR01000027">
    <property type="protein sequence ID" value="TCD83714.1"/>
    <property type="molecule type" value="Genomic_DNA"/>
</dbReference>